<name>A0A382A5U4_9ZZZZ</name>
<dbReference type="EMBL" id="UINC01024038">
    <property type="protein sequence ID" value="SVA96915.1"/>
    <property type="molecule type" value="Genomic_DNA"/>
</dbReference>
<sequence>MLLTSGTDIRYGVRRRPQVQAQVKRVCLMAYVWPAQAVASTRTID</sequence>
<protein>
    <submittedName>
        <fullName evidence="1">Uncharacterized protein</fullName>
    </submittedName>
</protein>
<proteinExistence type="predicted"/>
<accession>A0A382A5U4</accession>
<dbReference type="AlphaFoldDB" id="A0A382A5U4"/>
<evidence type="ECO:0000313" key="1">
    <source>
        <dbReference type="EMBL" id="SVA96915.1"/>
    </source>
</evidence>
<reference evidence="1" key="1">
    <citation type="submission" date="2018-05" db="EMBL/GenBank/DDBJ databases">
        <authorList>
            <person name="Lanie J.A."/>
            <person name="Ng W.-L."/>
            <person name="Kazmierczak K.M."/>
            <person name="Andrzejewski T.M."/>
            <person name="Davidsen T.M."/>
            <person name="Wayne K.J."/>
            <person name="Tettelin H."/>
            <person name="Glass J.I."/>
            <person name="Rusch D."/>
            <person name="Podicherti R."/>
            <person name="Tsui H.-C.T."/>
            <person name="Winkler M.E."/>
        </authorList>
    </citation>
    <scope>NUCLEOTIDE SEQUENCE</scope>
</reference>
<gene>
    <name evidence="1" type="ORF">METZ01_LOCUS149769</name>
</gene>
<organism evidence="1">
    <name type="scientific">marine metagenome</name>
    <dbReference type="NCBI Taxonomy" id="408172"/>
    <lineage>
        <taxon>unclassified sequences</taxon>
        <taxon>metagenomes</taxon>
        <taxon>ecological metagenomes</taxon>
    </lineage>
</organism>